<organism evidence="2 3">
    <name type="scientific">Winslowiella arboricola</name>
    <dbReference type="NCBI Taxonomy" id="2978220"/>
    <lineage>
        <taxon>Bacteria</taxon>
        <taxon>Pseudomonadati</taxon>
        <taxon>Pseudomonadota</taxon>
        <taxon>Gammaproteobacteria</taxon>
        <taxon>Enterobacterales</taxon>
        <taxon>Erwiniaceae</taxon>
        <taxon>Winslowiella</taxon>
    </lineage>
</organism>
<dbReference type="AlphaFoldDB" id="A0A9J6PSX9"/>
<evidence type="ECO:0000313" key="3">
    <source>
        <dbReference type="Proteomes" id="UP001064262"/>
    </source>
</evidence>
<evidence type="ECO:0000259" key="1">
    <source>
        <dbReference type="Pfam" id="PF09204"/>
    </source>
</evidence>
<feature type="domain" description="Colicin D immunity protein" evidence="1">
    <location>
        <begin position="1"/>
        <end position="84"/>
    </location>
</feature>
<accession>A0A9J6PSX9</accession>
<dbReference type="InterPro" id="IPR036471">
    <property type="entry name" value="Colicin_D_sf"/>
</dbReference>
<dbReference type="RefSeq" id="WP_267142212.1">
    <property type="nucleotide sequence ID" value="NZ_JAODIL010000067.1"/>
</dbReference>
<dbReference type="Proteomes" id="UP001064262">
    <property type="component" value="Unassembled WGS sequence"/>
</dbReference>
<keyword evidence="3" id="KW-1185">Reference proteome</keyword>
<name>A0A9J6PSX9_9GAMM</name>
<dbReference type="SUPFAM" id="SSF101125">
    <property type="entry name" value="Colicin D immunity protein"/>
    <property type="match status" value="1"/>
</dbReference>
<reference evidence="2" key="1">
    <citation type="submission" date="2022-09" db="EMBL/GenBank/DDBJ databases">
        <title>Winslowiella arboricola sp. nov., isolated from bleeding cankers on broadleaf hosts.</title>
        <authorList>
            <person name="Brady C."/>
            <person name="Kaur S."/>
            <person name="Crampton B."/>
            <person name="Maddock D."/>
            <person name="Arnold D."/>
            <person name="Denman S."/>
        </authorList>
    </citation>
    <scope>NUCLEOTIDE SEQUENCE</scope>
    <source>
        <strain evidence="2">BAC 15a-03b</strain>
    </source>
</reference>
<gene>
    <name evidence="2" type="ORF">N5923_06510</name>
</gene>
<dbReference type="GO" id="GO:0015643">
    <property type="term" value="F:toxic substance binding"/>
    <property type="evidence" value="ECO:0007669"/>
    <property type="project" value="InterPro"/>
</dbReference>
<dbReference type="InterPro" id="IPR015287">
    <property type="entry name" value="Colicin_D_immunity_dom"/>
</dbReference>
<protein>
    <submittedName>
        <fullName evidence="2">Colicin immunity domain-containing protein</fullName>
    </submittedName>
</protein>
<dbReference type="Gene3D" id="1.20.120.650">
    <property type="entry name" value="Colicin D"/>
    <property type="match status" value="1"/>
</dbReference>
<dbReference type="Pfam" id="PF09204">
    <property type="entry name" value="Colicin_immun"/>
    <property type="match status" value="1"/>
</dbReference>
<evidence type="ECO:0000313" key="2">
    <source>
        <dbReference type="EMBL" id="MCU5777143.1"/>
    </source>
</evidence>
<comment type="caution">
    <text evidence="2">The sequence shown here is derived from an EMBL/GenBank/DDBJ whole genome shotgun (WGS) entry which is preliminary data.</text>
</comment>
<proteinExistence type="predicted"/>
<dbReference type="EMBL" id="JAODIM010000038">
    <property type="protein sequence ID" value="MCU5777143.1"/>
    <property type="molecule type" value="Genomic_DNA"/>
</dbReference>
<sequence length="86" mass="9931">MSQKLLQFVKDYADGNITADQFADSYQVQWKAERDSGRLAEDLAELNEKLSTIFCLADQYNPEPDRHYSEYGADELLRQVKQILGQ</sequence>
<dbReference type="GO" id="GO:0030153">
    <property type="term" value="P:bacteriocin immunity"/>
    <property type="evidence" value="ECO:0007669"/>
    <property type="project" value="InterPro"/>
</dbReference>